<comment type="caution">
    <text evidence="2">The sequence shown here is derived from an EMBL/GenBank/DDBJ whole genome shotgun (WGS) entry which is preliminary data.</text>
</comment>
<dbReference type="AlphaFoldDB" id="A0AAV6U0X1"/>
<organism evidence="2 3">
    <name type="scientific">Oedothorax gibbosus</name>
    <dbReference type="NCBI Taxonomy" id="931172"/>
    <lineage>
        <taxon>Eukaryota</taxon>
        <taxon>Metazoa</taxon>
        <taxon>Ecdysozoa</taxon>
        <taxon>Arthropoda</taxon>
        <taxon>Chelicerata</taxon>
        <taxon>Arachnida</taxon>
        <taxon>Araneae</taxon>
        <taxon>Araneomorphae</taxon>
        <taxon>Entelegynae</taxon>
        <taxon>Araneoidea</taxon>
        <taxon>Linyphiidae</taxon>
        <taxon>Erigoninae</taxon>
        <taxon>Oedothorax</taxon>
    </lineage>
</organism>
<evidence type="ECO:0000313" key="3">
    <source>
        <dbReference type="Proteomes" id="UP000827092"/>
    </source>
</evidence>
<keyword evidence="3" id="KW-1185">Reference proteome</keyword>
<evidence type="ECO:0000256" key="1">
    <source>
        <dbReference type="SAM" id="MobiDB-lite"/>
    </source>
</evidence>
<gene>
    <name evidence="2" type="ORF">JTE90_020253</name>
</gene>
<dbReference type="Proteomes" id="UP000827092">
    <property type="component" value="Unassembled WGS sequence"/>
</dbReference>
<sequence>MRQPSEDLLASINYEVTNVRMIMGRTAPAYSCHLFATEQIPMSPIDRAAPAASNGRDTRRHLLANTCDDDETTQQGRRVG</sequence>
<evidence type="ECO:0000313" key="2">
    <source>
        <dbReference type="EMBL" id="KAG8177689.1"/>
    </source>
</evidence>
<proteinExistence type="predicted"/>
<name>A0AAV6U0X1_9ARAC</name>
<protein>
    <submittedName>
        <fullName evidence="2">Uncharacterized protein</fullName>
    </submittedName>
</protein>
<dbReference type="EMBL" id="JAFNEN010000760">
    <property type="protein sequence ID" value="KAG8177689.1"/>
    <property type="molecule type" value="Genomic_DNA"/>
</dbReference>
<accession>A0AAV6U0X1</accession>
<reference evidence="2 3" key="1">
    <citation type="journal article" date="2022" name="Nat. Ecol. Evol.">
        <title>A masculinizing supergene underlies an exaggerated male reproductive morph in a spider.</title>
        <authorList>
            <person name="Hendrickx F."/>
            <person name="De Corte Z."/>
            <person name="Sonet G."/>
            <person name="Van Belleghem S.M."/>
            <person name="Kostlbacher S."/>
            <person name="Vangestel C."/>
        </authorList>
    </citation>
    <scope>NUCLEOTIDE SEQUENCE [LARGE SCALE GENOMIC DNA]</scope>
    <source>
        <strain evidence="2">W744_W776</strain>
    </source>
</reference>
<feature type="region of interest" description="Disordered" evidence="1">
    <location>
        <begin position="46"/>
        <end position="80"/>
    </location>
</feature>